<evidence type="ECO:0000256" key="8">
    <source>
        <dbReference type="PIRSR" id="PIRSR000077-1"/>
    </source>
</evidence>
<gene>
    <name evidence="11" type="ORF">FHS60_000052</name>
</gene>
<evidence type="ECO:0000256" key="3">
    <source>
        <dbReference type="ARBA" id="ARBA00022982"/>
    </source>
</evidence>
<dbReference type="GO" id="GO:0015035">
    <property type="term" value="F:protein-disulfide reductase activity"/>
    <property type="evidence" value="ECO:0007669"/>
    <property type="project" value="UniProtKB-UniRule"/>
</dbReference>
<dbReference type="PRINTS" id="PR00421">
    <property type="entry name" value="THIOREDOXIN"/>
</dbReference>
<evidence type="ECO:0000256" key="6">
    <source>
        <dbReference type="NCBIfam" id="TIGR01068"/>
    </source>
</evidence>
<dbReference type="CDD" id="cd02947">
    <property type="entry name" value="TRX_family"/>
    <property type="match status" value="1"/>
</dbReference>
<dbReference type="InterPro" id="IPR005746">
    <property type="entry name" value="Thioredoxin"/>
</dbReference>
<dbReference type="InterPro" id="IPR013766">
    <property type="entry name" value="Thioredoxin_domain"/>
</dbReference>
<evidence type="ECO:0000256" key="2">
    <source>
        <dbReference type="ARBA" id="ARBA00022448"/>
    </source>
</evidence>
<dbReference type="PROSITE" id="PS00194">
    <property type="entry name" value="THIOREDOXIN_1"/>
    <property type="match status" value="1"/>
</dbReference>
<evidence type="ECO:0000256" key="1">
    <source>
        <dbReference type="ARBA" id="ARBA00008987"/>
    </source>
</evidence>
<feature type="site" description="Contributes to redox potential value" evidence="8">
    <location>
        <position position="30"/>
    </location>
</feature>
<comment type="caution">
    <text evidence="11">The sequence shown here is derived from an EMBL/GenBank/DDBJ whole genome shotgun (WGS) entry which is preliminary data.</text>
</comment>
<evidence type="ECO:0000256" key="7">
    <source>
        <dbReference type="PIRNR" id="PIRNR000077"/>
    </source>
</evidence>
<reference evidence="11 12" key="1">
    <citation type="submission" date="2020-08" db="EMBL/GenBank/DDBJ databases">
        <title>Genomic Encyclopedia of Type Strains, Phase IV (KMG-IV): sequencing the most valuable type-strain genomes for metagenomic binning, comparative biology and taxonomic classification.</title>
        <authorList>
            <person name="Goeker M."/>
        </authorList>
    </citation>
    <scope>NUCLEOTIDE SEQUENCE [LARGE SCALE GENOMIC DNA]</scope>
    <source>
        <strain evidence="11 12">DSM 22548</strain>
    </source>
</reference>
<evidence type="ECO:0000256" key="5">
    <source>
        <dbReference type="ARBA" id="ARBA00023284"/>
    </source>
</evidence>
<dbReference type="PANTHER" id="PTHR45663">
    <property type="entry name" value="GEO12009P1"/>
    <property type="match status" value="1"/>
</dbReference>
<feature type="site" description="Deprotonates C-terminal active site Cys" evidence="8">
    <location>
        <position position="23"/>
    </location>
</feature>
<protein>
    <recommendedName>
        <fullName evidence="6 7">Thioredoxin</fullName>
    </recommendedName>
</protein>
<dbReference type="Gene3D" id="3.40.30.10">
    <property type="entry name" value="Glutaredoxin"/>
    <property type="match status" value="1"/>
</dbReference>
<feature type="disulfide bond" description="Redox-active" evidence="9">
    <location>
        <begin position="29"/>
        <end position="32"/>
    </location>
</feature>
<evidence type="ECO:0000313" key="12">
    <source>
        <dbReference type="Proteomes" id="UP000541425"/>
    </source>
</evidence>
<feature type="domain" description="Thioredoxin" evidence="10">
    <location>
        <begin position="1"/>
        <end position="104"/>
    </location>
</feature>
<evidence type="ECO:0000259" key="10">
    <source>
        <dbReference type="PROSITE" id="PS51352"/>
    </source>
</evidence>
<keyword evidence="4 9" id="KW-1015">Disulfide bond</keyword>
<dbReference type="PANTHER" id="PTHR45663:SF11">
    <property type="entry name" value="GEO12009P1"/>
    <property type="match status" value="1"/>
</dbReference>
<keyword evidence="5 9" id="KW-0676">Redox-active center</keyword>
<dbReference type="AlphaFoldDB" id="A0A7W5UGR7"/>
<feature type="active site" description="Nucleophile" evidence="8">
    <location>
        <position position="32"/>
    </location>
</feature>
<dbReference type="SUPFAM" id="SSF52833">
    <property type="entry name" value="Thioredoxin-like"/>
    <property type="match status" value="1"/>
</dbReference>
<evidence type="ECO:0000256" key="4">
    <source>
        <dbReference type="ARBA" id="ARBA00023157"/>
    </source>
</evidence>
<comment type="similarity">
    <text evidence="1 7">Belongs to the thioredoxin family.</text>
</comment>
<dbReference type="FunFam" id="3.40.30.10:FF:000001">
    <property type="entry name" value="Thioredoxin"/>
    <property type="match status" value="1"/>
</dbReference>
<dbReference type="RefSeq" id="WP_183693406.1">
    <property type="nucleotide sequence ID" value="NZ_JACICA010000001.1"/>
</dbReference>
<evidence type="ECO:0000256" key="9">
    <source>
        <dbReference type="PIRSR" id="PIRSR000077-4"/>
    </source>
</evidence>
<accession>A0A7W5UGR7</accession>
<dbReference type="Pfam" id="PF00085">
    <property type="entry name" value="Thioredoxin"/>
    <property type="match status" value="1"/>
</dbReference>
<organism evidence="11 12">
    <name type="scientific">Alloprevotella rava</name>
    <dbReference type="NCBI Taxonomy" id="671218"/>
    <lineage>
        <taxon>Bacteria</taxon>
        <taxon>Pseudomonadati</taxon>
        <taxon>Bacteroidota</taxon>
        <taxon>Bacteroidia</taxon>
        <taxon>Bacteroidales</taxon>
        <taxon>Prevotellaceae</taxon>
        <taxon>Alloprevotella</taxon>
    </lineage>
</organism>
<dbReference type="Proteomes" id="UP000541425">
    <property type="component" value="Unassembled WGS sequence"/>
</dbReference>
<evidence type="ECO:0000313" key="11">
    <source>
        <dbReference type="EMBL" id="MBB3701610.1"/>
    </source>
</evidence>
<dbReference type="EMBL" id="JACICA010000001">
    <property type="protein sequence ID" value="MBB3701610.1"/>
    <property type="molecule type" value="Genomic_DNA"/>
</dbReference>
<dbReference type="InterPro" id="IPR036249">
    <property type="entry name" value="Thioredoxin-like_sf"/>
</dbReference>
<feature type="active site" description="Nucleophile" evidence="8">
    <location>
        <position position="29"/>
    </location>
</feature>
<dbReference type="PIRSF" id="PIRSF000077">
    <property type="entry name" value="Thioredoxin"/>
    <property type="match status" value="1"/>
</dbReference>
<dbReference type="PROSITE" id="PS51352">
    <property type="entry name" value="THIOREDOXIN_2"/>
    <property type="match status" value="1"/>
</dbReference>
<dbReference type="GO" id="GO:0005829">
    <property type="term" value="C:cytosol"/>
    <property type="evidence" value="ECO:0007669"/>
    <property type="project" value="TreeGrafter"/>
</dbReference>
<keyword evidence="3" id="KW-0249">Electron transport</keyword>
<sequence>MEKIISEQNFDAELASKQPLVVDFSATWCGPCKKVAPIMTELAEEYEGRVTVGKADVEECAGLAARYGIASVPTILFFKDGELVDRMVGAAPKSKFAEKFDTLL</sequence>
<feature type="site" description="Contributes to redox potential value" evidence="8">
    <location>
        <position position="31"/>
    </location>
</feature>
<keyword evidence="2" id="KW-0813">Transport</keyword>
<dbReference type="InterPro" id="IPR017937">
    <property type="entry name" value="Thioredoxin_CS"/>
</dbReference>
<name>A0A7W5UGR7_9BACT</name>
<dbReference type="GO" id="GO:0045454">
    <property type="term" value="P:cell redox homeostasis"/>
    <property type="evidence" value="ECO:0007669"/>
    <property type="project" value="TreeGrafter"/>
</dbReference>
<proteinExistence type="inferred from homology"/>
<dbReference type="NCBIfam" id="TIGR01068">
    <property type="entry name" value="thioredoxin"/>
    <property type="match status" value="1"/>
</dbReference>